<name>A0A0K1JQG3_9MICO</name>
<keyword evidence="3" id="KW-1185">Reference proteome</keyword>
<dbReference type="KEGG" id="lmoi:VV02_10940"/>
<gene>
    <name evidence="2" type="ORF">VV02_10940</name>
</gene>
<dbReference type="STRING" id="571913.VV02_10940"/>
<organism evidence="2 3">
    <name type="scientific">Luteipulveratus mongoliensis</name>
    <dbReference type="NCBI Taxonomy" id="571913"/>
    <lineage>
        <taxon>Bacteria</taxon>
        <taxon>Bacillati</taxon>
        <taxon>Actinomycetota</taxon>
        <taxon>Actinomycetes</taxon>
        <taxon>Micrococcales</taxon>
        <taxon>Dermacoccaceae</taxon>
        <taxon>Luteipulveratus</taxon>
    </lineage>
</organism>
<feature type="domain" description="TadE-like" evidence="1">
    <location>
        <begin position="1"/>
        <end position="35"/>
    </location>
</feature>
<sequence>MVSTLVIVLFMAAFQLGFALHVRNTLIAHASEGARYGARADSSPGQGADRARQLIRTSLSGRFARHVSATRTTEGGAAVVRVTVVAPMPVFGPFGPGGELKVSGRAYAEDQ</sequence>
<dbReference type="Proteomes" id="UP000066480">
    <property type="component" value="Chromosome"/>
</dbReference>
<reference evidence="2 3" key="1">
    <citation type="submission" date="2015-03" db="EMBL/GenBank/DDBJ databases">
        <title>Luteipulveratus halotolerans sp. nov., a novel actinobacterium (Dermacoccaceae) from Sarawak, Malaysia.</title>
        <authorList>
            <person name="Juboi H."/>
            <person name="Basik A."/>
            <person name="Shamsul S.S."/>
            <person name="Arnold P."/>
            <person name="Schmitt E.K."/>
            <person name="Sanglier J.-J."/>
            <person name="Yeo T."/>
        </authorList>
    </citation>
    <scope>NUCLEOTIDE SEQUENCE [LARGE SCALE GENOMIC DNA]</scope>
    <source>
        <strain evidence="2 3">MN07-A0370</strain>
    </source>
</reference>
<evidence type="ECO:0000313" key="3">
    <source>
        <dbReference type="Proteomes" id="UP000066480"/>
    </source>
</evidence>
<dbReference type="EMBL" id="CP011112">
    <property type="protein sequence ID" value="AKU18828.1"/>
    <property type="molecule type" value="Genomic_DNA"/>
</dbReference>
<protein>
    <submittedName>
        <fullName evidence="2">Pilus assembly protein TadE</fullName>
    </submittedName>
</protein>
<evidence type="ECO:0000313" key="2">
    <source>
        <dbReference type="EMBL" id="AKU18828.1"/>
    </source>
</evidence>
<dbReference type="InterPro" id="IPR012495">
    <property type="entry name" value="TadE-like_dom"/>
</dbReference>
<proteinExistence type="predicted"/>
<dbReference type="AlphaFoldDB" id="A0A0K1JQG3"/>
<evidence type="ECO:0000259" key="1">
    <source>
        <dbReference type="Pfam" id="PF07811"/>
    </source>
</evidence>
<accession>A0A0K1JQG3</accession>
<dbReference type="PATRIC" id="fig|571913.6.peg.2232"/>
<dbReference type="Pfam" id="PF07811">
    <property type="entry name" value="TadE"/>
    <property type="match status" value="1"/>
</dbReference>